<reference evidence="4" key="1">
    <citation type="journal article" date="2017" name="Nature">
        <title>The genome of Chenopodium quinoa.</title>
        <authorList>
            <person name="Jarvis D.E."/>
            <person name="Ho Y.S."/>
            <person name="Lightfoot D.J."/>
            <person name="Schmoeckel S.M."/>
            <person name="Li B."/>
            <person name="Borm T.J.A."/>
            <person name="Ohyanagi H."/>
            <person name="Mineta K."/>
            <person name="Michell C.T."/>
            <person name="Saber N."/>
            <person name="Kharbatia N.M."/>
            <person name="Rupper R.R."/>
            <person name="Sharp A.R."/>
            <person name="Dally N."/>
            <person name="Boughton B.A."/>
            <person name="Woo Y.H."/>
            <person name="Gao G."/>
            <person name="Schijlen E.G.W.M."/>
            <person name="Guo X."/>
            <person name="Momin A.A."/>
            <person name="Negrao S."/>
            <person name="Al-Babili S."/>
            <person name="Gehring C."/>
            <person name="Roessner U."/>
            <person name="Jung C."/>
            <person name="Murphy K."/>
            <person name="Arold S.T."/>
            <person name="Gojobori T."/>
            <person name="van der Linden C.G."/>
            <person name="van Loo E.N."/>
            <person name="Jellen E.N."/>
            <person name="Maughan P.J."/>
            <person name="Tester M."/>
        </authorList>
    </citation>
    <scope>NUCLEOTIDE SEQUENCE [LARGE SCALE GENOMIC DNA]</scope>
    <source>
        <strain evidence="4">cv. PI 614886</strain>
    </source>
</reference>
<dbReference type="OMA" id="HAHYCEI"/>
<dbReference type="Pfam" id="PF25597">
    <property type="entry name" value="SH3_retrovirus"/>
    <property type="match status" value="1"/>
</dbReference>
<dbReference type="GO" id="GO:0015074">
    <property type="term" value="P:DNA integration"/>
    <property type="evidence" value="ECO:0007669"/>
    <property type="project" value="InterPro"/>
</dbReference>
<feature type="domain" description="Integrase catalytic" evidence="3">
    <location>
        <begin position="157"/>
        <end position="334"/>
    </location>
</feature>
<evidence type="ECO:0000256" key="2">
    <source>
        <dbReference type="SAM" id="MobiDB-lite"/>
    </source>
</evidence>
<dbReference type="InterPro" id="IPR039537">
    <property type="entry name" value="Retrotran_Ty1/copia-like"/>
</dbReference>
<dbReference type="InterPro" id="IPR001584">
    <property type="entry name" value="Integrase_cat-core"/>
</dbReference>
<evidence type="ECO:0000313" key="5">
    <source>
        <dbReference type="Proteomes" id="UP000596660"/>
    </source>
</evidence>
<dbReference type="InterPro" id="IPR036397">
    <property type="entry name" value="RNaseH_sf"/>
</dbReference>
<accession>A0A803KNI3</accession>
<evidence type="ECO:0000259" key="3">
    <source>
        <dbReference type="PROSITE" id="PS50994"/>
    </source>
</evidence>
<protein>
    <recommendedName>
        <fullName evidence="3">Integrase catalytic domain-containing protein</fullName>
    </recommendedName>
</protein>
<dbReference type="Proteomes" id="UP000596660">
    <property type="component" value="Unplaced"/>
</dbReference>
<dbReference type="Pfam" id="PF00665">
    <property type="entry name" value="rve"/>
    <property type="match status" value="1"/>
</dbReference>
<proteinExistence type="predicted"/>
<dbReference type="InterPro" id="IPR054722">
    <property type="entry name" value="PolX-like_BBD"/>
</dbReference>
<dbReference type="PANTHER" id="PTHR42648:SF31">
    <property type="entry name" value="RNA-DIRECTED DNA POLYMERASE"/>
    <property type="match status" value="1"/>
</dbReference>
<dbReference type="Pfam" id="PF22936">
    <property type="entry name" value="Pol_BBD"/>
    <property type="match status" value="1"/>
</dbReference>
<keyword evidence="5" id="KW-1185">Reference proteome</keyword>
<evidence type="ECO:0000313" key="4">
    <source>
        <dbReference type="EnsemblPlants" id="AUR62000589-RA:cds"/>
    </source>
</evidence>
<dbReference type="SUPFAM" id="SSF53098">
    <property type="entry name" value="Ribonuclease H-like"/>
    <property type="match status" value="1"/>
</dbReference>
<dbReference type="PROSITE" id="PS50994">
    <property type="entry name" value="INTEGRASE"/>
    <property type="match status" value="1"/>
</dbReference>
<dbReference type="InterPro" id="IPR057670">
    <property type="entry name" value="SH3_retrovirus"/>
</dbReference>
<dbReference type="InterPro" id="IPR012337">
    <property type="entry name" value="RNaseH-like_sf"/>
</dbReference>
<dbReference type="Gene3D" id="3.30.420.10">
    <property type="entry name" value="Ribonuclease H-like superfamily/Ribonuclease H"/>
    <property type="match status" value="1"/>
</dbReference>
<dbReference type="PANTHER" id="PTHR42648">
    <property type="entry name" value="TRANSPOSASE, PUTATIVE-RELATED"/>
    <property type="match status" value="1"/>
</dbReference>
<dbReference type="Gramene" id="AUR62000589-RA">
    <property type="protein sequence ID" value="AUR62000589-RA:cds"/>
    <property type="gene ID" value="AUR62000589"/>
</dbReference>
<reference evidence="4" key="2">
    <citation type="submission" date="2021-03" db="UniProtKB">
        <authorList>
            <consortium name="EnsemblPlants"/>
        </authorList>
    </citation>
    <scope>IDENTIFICATION</scope>
</reference>
<dbReference type="EnsemblPlants" id="AUR62000589-RA">
    <property type="protein sequence ID" value="AUR62000589-RA:cds"/>
    <property type="gene ID" value="AUR62000589"/>
</dbReference>
<sequence>MTGNFEILEDAEKCRSEAKIYLPTGHTSGITHKGLVSLENGLKLKDVLHVAVFKHNLLSIQKLVENELCKVDFHAHYCEIQDKKSGEIRGIGKAENGLYYLINDSMKSIGKKLAEMKKLSGKRLGHAPMTKIKKIEELKEIDNKCEDICMTCPAAKFTKLPYTLSSSRAKHALELIHIDIWGAFRVTNIYNQRYFLTIVDDYSRVTWVKLLKEKSQAFSAVEEFVCMGKTRYGKEVKTIISDNALEFDDASCREFFCKMGIIHQTSCVDRPQQNGRAERKNRNILEMARVLKIQAGVPLQYWGDSVQAVVYIIKRLIIPLLSHKSPYEVLTNTKPVYDHMKIFGCLAMASNLCRNVDKFSLRGVPCMFLGYPLNKKGYRLLNLAKNKIFVSRDVKFYESICPYKLFYPNNKFQYEVVNNTGINIYNRGIEENGVETVEIDEEIKPDKEEEMEQNVNQPETDQTDHTLRSEEELEIMFHPIGTRIM</sequence>
<keyword evidence="1" id="KW-0378">Hydrolase</keyword>
<dbReference type="GO" id="GO:0006508">
    <property type="term" value="P:proteolysis"/>
    <property type="evidence" value="ECO:0007669"/>
    <property type="project" value="UniProtKB-KW"/>
</dbReference>
<dbReference type="GO" id="GO:0003676">
    <property type="term" value="F:nucleic acid binding"/>
    <property type="evidence" value="ECO:0007669"/>
    <property type="project" value="InterPro"/>
</dbReference>
<organism evidence="4 5">
    <name type="scientific">Chenopodium quinoa</name>
    <name type="common">Quinoa</name>
    <dbReference type="NCBI Taxonomy" id="63459"/>
    <lineage>
        <taxon>Eukaryota</taxon>
        <taxon>Viridiplantae</taxon>
        <taxon>Streptophyta</taxon>
        <taxon>Embryophyta</taxon>
        <taxon>Tracheophyta</taxon>
        <taxon>Spermatophyta</taxon>
        <taxon>Magnoliopsida</taxon>
        <taxon>eudicotyledons</taxon>
        <taxon>Gunneridae</taxon>
        <taxon>Pentapetalae</taxon>
        <taxon>Caryophyllales</taxon>
        <taxon>Chenopodiaceae</taxon>
        <taxon>Chenopodioideae</taxon>
        <taxon>Atripliceae</taxon>
        <taxon>Chenopodium</taxon>
    </lineage>
</organism>
<feature type="region of interest" description="Disordered" evidence="2">
    <location>
        <begin position="446"/>
        <end position="465"/>
    </location>
</feature>
<dbReference type="AlphaFoldDB" id="A0A803KNI3"/>
<dbReference type="GO" id="GO:0008233">
    <property type="term" value="F:peptidase activity"/>
    <property type="evidence" value="ECO:0007669"/>
    <property type="project" value="UniProtKB-KW"/>
</dbReference>
<keyword evidence="1" id="KW-0645">Protease</keyword>
<name>A0A803KNI3_CHEQI</name>
<evidence type="ECO:0000256" key="1">
    <source>
        <dbReference type="ARBA" id="ARBA00022670"/>
    </source>
</evidence>